<gene>
    <name evidence="2" type="ORF">ARN_08280</name>
</gene>
<evidence type="ECO:0000256" key="1">
    <source>
        <dbReference type="SAM" id="Phobius"/>
    </source>
</evidence>
<evidence type="ECO:0000313" key="2">
    <source>
        <dbReference type="EMBL" id="CBA72121.1"/>
    </source>
</evidence>
<reference evidence="2" key="1">
    <citation type="journal article" date="2010" name="Insect Mol. Biol.">
        <title>The draft genome sequence of Arsenophonus nasoniae, son-killer bacterium of Nasonia vitripennis, reveals genes associated with virulence and symbiosis.</title>
        <authorList>
            <person name="Wilkes T."/>
            <person name="Darby A.C."/>
            <person name="Choi J."/>
            <person name="Colborne J.K."/>
            <person name="Werren J.H."/>
            <person name="Hurst G.D.D."/>
        </authorList>
    </citation>
    <scope>NUCLEOTIDE SEQUENCE</scope>
</reference>
<feature type="transmembrane region" description="Helical" evidence="1">
    <location>
        <begin position="6"/>
        <end position="25"/>
    </location>
</feature>
<sequence>MLAIVGIFNCLNKLFTLYSLASIYYKKMKEMWKLYQSVCDKHKLAKWHRLK</sequence>
<proteinExistence type="predicted"/>
<name>D2TXK3_9GAMM</name>
<keyword evidence="1" id="KW-0472">Membrane</keyword>
<accession>D2TXK3</accession>
<dbReference type="AlphaFoldDB" id="D2TXK3"/>
<organism evidence="2">
    <name type="scientific">Arsenophonus nasoniae</name>
    <name type="common">son-killer infecting Nasonia vitripennis</name>
    <dbReference type="NCBI Taxonomy" id="638"/>
    <lineage>
        <taxon>Bacteria</taxon>
        <taxon>Pseudomonadati</taxon>
        <taxon>Pseudomonadota</taxon>
        <taxon>Gammaproteobacteria</taxon>
        <taxon>Enterobacterales</taxon>
        <taxon>Morganellaceae</taxon>
        <taxon>Arsenophonus</taxon>
    </lineage>
</organism>
<dbReference type="EMBL" id="FN545172">
    <property type="protein sequence ID" value="CBA72121.1"/>
    <property type="molecule type" value="Genomic_DNA"/>
</dbReference>
<keyword evidence="1" id="KW-0812">Transmembrane</keyword>
<keyword evidence="1" id="KW-1133">Transmembrane helix</keyword>
<protein>
    <submittedName>
        <fullName evidence="2">Uncharacterized protein</fullName>
    </submittedName>
</protein>